<name>A0ACD4ZDE9_9ACTN</name>
<dbReference type="Proteomes" id="UP001348369">
    <property type="component" value="Chromosome"/>
</dbReference>
<accession>A0ACD4ZDE9</accession>
<organism evidence="1 2">
    <name type="scientific">Streptomyces scopuliridis</name>
    <dbReference type="NCBI Taxonomy" id="452529"/>
    <lineage>
        <taxon>Bacteria</taxon>
        <taxon>Bacillati</taxon>
        <taxon>Actinomycetota</taxon>
        <taxon>Actinomycetes</taxon>
        <taxon>Kitasatosporales</taxon>
        <taxon>Streptomycetaceae</taxon>
        <taxon>Streptomyces</taxon>
    </lineage>
</organism>
<gene>
    <name evidence="1" type="ORF">OG835_01335</name>
</gene>
<dbReference type="EMBL" id="CP109109">
    <property type="protein sequence ID" value="WSB95797.1"/>
    <property type="molecule type" value="Genomic_DNA"/>
</dbReference>
<sequence>MSEALKSQWRQLLRFRWFNRPQVTPLADPTVPVGSFPTAVAITPNGLTAYVTNEGDNTVSVISTATNTVTATIPVGSVPFWVAITPDGLTAYVTNSGDNTVSVIDTATNTVTATIPVGSVPLGVAIPPNGLTAYVTNSGDNTVSVISTATNTVTATIPVGTAPFGVAITPNGLTAYVTNSGDNTVSVISTATNTVTATIPVGTAPFGVAITPDGLTAYIANNGDNTVSVIDTATNTVTATIPVGTAPLGVAIPPNGLTAYITNNGDNTVSVIDTATNTVTATIPVGTAPFGVAITPDGLTAYIANNGDNTVSVTPTAPFATTTTLTSAPDPSVFGQPKTLTATVTSTVGTPTGTVSFFDGATLLGTATLTGGVATFSVSTLSVGSHSLTAVYNGDASFTGSTSPIDTQTVTQAATTTALTSAPDPSVFGQPKTLTATVTAVPPGAGTPTGTVSFFDGATLLGTATLTVGVATFATSALGVGSHSLTAVYGGDVDFTGSTSPIDVQTVTQAGTTTALTSAPDPSVFGQPKTLTATVTAVPPGAGTPTGTVSFFDGATLLGTATLTVGVATFATSALGVGSHSLTAVYNGDVDFSGSTSPVDVQTVTQAGTSTALTSAPDPSVFGQPKTLTATVTAVLPGAGTPTGTVDFFDGATLLGTATLSGGVATFTTSTLSVGSHSLTAVYNGDVDFSGSTSPIDVQTVTQAGTSTALTSAPDPSVFGQAKTLTATVTAVLPGVGTPTGTVDFFDGATLLGTATLSGGVATFTTSTLSVGSHSLTAVYGGDVDFTGSTSAVDVQTVTQAGTTTALTSVPDPSVFGQPKTLTAAVTAVPPGAGTPTGTVSFFDGATLLGTATLTGGVATLTTSTLSVGSHSLTAVYNGDVDFSGSTSPVDVQTVTQAGTSTALTSAPDPSVFGQAKTLTATVTAVPPGAGTATGTVSFFDGATLLGTATLTGGVATLTTSTLSVGSHSLTAVYNGDVDFTGSTSPVDVQTVTQAGTSTALTSAPDPSVFGQAKTLTATVTAVPPGAGTPTGTVSFFDGATLLGTATLTGGVATLTTSTLSVGSHSLTAVYNGDVDFTGSTSPVDVQTVTQAGTTTALTSAPDPSVFGQPKILTATVAAVLPGAGTPTGTVSFFDGAILLGTATLSGGVATFATSALGVGSHFLTAVYNGDVDFGGSTSPVDVQTVTQAGTTTALTSAPDPSVFGQPKTLTATVAAVPPGGGTPTGTVSFFDGATLLGTATLSGGVATFTTSTLSVGSHSLTVVYNGDVDFSGSTSPVDIQTVTQAATTTVLTSAPDPSVFGQAKTLTATVTAVLPGAGTPTGTVDFFDGAILLGTATLSGGVATFATSALGVGSHSLTAVYGGDVDFTGSTSPIDVQTVTQAGTTTALTSVPDPSVFGQPKTLTATVAAVLPGAGTPTGTVDFFDGAALLGTATLSGGVATFTTPSLGVGSHLLTAVYNGDVDFSGSTSPVDVQTVTQAGTTTALTSAPDPSVFGQPKTLTATVAAVPPGGGTPTGTVSFFDGVTLLGTATLSGGVATFTTSTLSVGSHSLTAVYNGDVDFSGSTSPVDVQTVTQAGTTTALTSAPDPSVFGQAKTLTATVAAVLPGAGTPTGTVSFFDGATLLGTATLSGGAATFTTSTLSVGSHSLTAVYGGDVDFTGSTSPVDIQTVTQAATTTVLTSAPDPSVFGQAKTLTATVTAVLPGAGTPTGTVDFFDGATLLGTATLSGGVATFTTSTLSVGSHSLTAVYGGDVDFSGSTSPVDTQTVTQAGTTTVLTSAPDPSIFGQPKTLTATVTAVPPGAGTPTGTVDFFDGATLLGTTTLSGGVATFTTSTLGVGSHSLTAVYGGDVDFNGSTSPVDVQTVNKAGTSTVLASAPDPSVFGQAKTLTATVTAVLPGAGTPTGTVSFFDGATLLGAATLSGGVATFTTSTLSVGSHSLTAVYNGDASFNGSTSPVDTQSVSKGSTTTAVGVSPDPTVFGQPKTLTATVTPVAPAAGVPSGTVTFFVGGVPQAPVSVVGGVATFTTSTLPVGPRSVRAAYNGDASFTGSTSPTITETVNKAGTSTVLASAPDPSVFGQAKTLTATVTAVAPGGGTATGTVSFFDGATLLGTATLSGGVATFTTSTLSVGSHSLTAVYNGSGSFNTSTSPVDTQTVNKAGTSTVLASAPDPSVFGQAKTLTATVTAVAPGGGTATGTVSFFDGATLLGTATLSGGVATFSVSTLSVGSHSLTAVYGGDVSFTGSTSPVDVQTVNKAGTSTVLASAPDPSVFGQAKTLTATVTAVLPGAGTPTGTVSFFDGATLLGAATLSGGVATFTTSTLSVGSHSLTAVYNGDASFNGSTSPVDTQSVSKGSTTTAVGVSPDPTVFGQPKTLTATVTPVAPAAGVPSGTVTFFVGGVPQAPVSVVGGVATFTTSTLPVGPRSVRAAYNGDASFTGSTSPTITETVNKAATTTALTSAPNPSTSGQPVTLTATVAAVPPGAGTSTGAVSFFDGVTLLGTATLSGGVATFSISTLSVGSHSLTAVYNGSGTFNTSTSPVDTQTVM</sequence>
<protein>
    <submittedName>
        <fullName evidence="1">Ig-like domain repeat protein</fullName>
    </submittedName>
</protein>
<proteinExistence type="predicted"/>
<keyword evidence="2" id="KW-1185">Reference proteome</keyword>
<evidence type="ECO:0000313" key="1">
    <source>
        <dbReference type="EMBL" id="WSB95797.1"/>
    </source>
</evidence>
<reference evidence="1" key="1">
    <citation type="submission" date="2022-10" db="EMBL/GenBank/DDBJ databases">
        <title>The complete genomes of actinobacterial strains from the NBC collection.</title>
        <authorList>
            <person name="Joergensen T.S."/>
            <person name="Alvarez Arevalo M."/>
            <person name="Sterndorff E.B."/>
            <person name="Faurdal D."/>
            <person name="Vuksanovic O."/>
            <person name="Mourched A.-S."/>
            <person name="Charusanti P."/>
            <person name="Shaw S."/>
            <person name="Blin K."/>
            <person name="Weber T."/>
        </authorList>
    </citation>
    <scope>NUCLEOTIDE SEQUENCE</scope>
    <source>
        <strain evidence="1">NBC 01771</strain>
    </source>
</reference>
<evidence type="ECO:0000313" key="2">
    <source>
        <dbReference type="Proteomes" id="UP001348369"/>
    </source>
</evidence>